<feature type="domain" description="HTH marR-type" evidence="1">
    <location>
        <begin position="1"/>
        <end position="140"/>
    </location>
</feature>
<dbReference type="InterPro" id="IPR052526">
    <property type="entry name" value="HTH-type_Bedaq_tolerance"/>
</dbReference>
<dbReference type="SMART" id="SM00347">
    <property type="entry name" value="HTH_MARR"/>
    <property type="match status" value="1"/>
</dbReference>
<protein>
    <recommendedName>
        <fullName evidence="1">HTH marR-type domain-containing protein</fullName>
    </recommendedName>
</protein>
<dbReference type="Gene3D" id="1.10.287.100">
    <property type="match status" value="1"/>
</dbReference>
<evidence type="ECO:0000313" key="2">
    <source>
        <dbReference type="EMBL" id="KPY46672.1"/>
    </source>
</evidence>
<organism evidence="2 3">
    <name type="scientific">Pseudomonas syringae pv. ribicola</name>
    <dbReference type="NCBI Taxonomy" id="55398"/>
    <lineage>
        <taxon>Bacteria</taxon>
        <taxon>Pseudomonadati</taxon>
        <taxon>Pseudomonadota</taxon>
        <taxon>Gammaproteobacteria</taxon>
        <taxon>Pseudomonadales</taxon>
        <taxon>Pseudomonadaceae</taxon>
        <taxon>Pseudomonas</taxon>
    </lineage>
</organism>
<dbReference type="PANTHER" id="PTHR39515">
    <property type="entry name" value="CONSERVED PROTEIN"/>
    <property type="match status" value="1"/>
</dbReference>
<dbReference type="InterPro" id="IPR036388">
    <property type="entry name" value="WH-like_DNA-bd_sf"/>
</dbReference>
<dbReference type="PRINTS" id="PR00598">
    <property type="entry name" value="HTHMARR"/>
</dbReference>
<dbReference type="Gene3D" id="1.10.10.10">
    <property type="entry name" value="Winged helix-like DNA-binding domain superfamily/Winged helix DNA-binding domain"/>
    <property type="match status" value="1"/>
</dbReference>
<reference evidence="2 3" key="1">
    <citation type="submission" date="2015-09" db="EMBL/GenBank/DDBJ databases">
        <title>Genome announcement of multiple Pseudomonas syringae strains.</title>
        <authorList>
            <person name="Thakur S."/>
            <person name="Wang P.W."/>
            <person name="Gong Y."/>
            <person name="Weir B.S."/>
            <person name="Guttman D.S."/>
        </authorList>
    </citation>
    <scope>NUCLEOTIDE SEQUENCE [LARGE SCALE GENOMIC DNA]</scope>
    <source>
        <strain evidence="2 3">ICMP3882</strain>
    </source>
</reference>
<name>A0A0N8SPK8_PSESI</name>
<proteinExistence type="predicted"/>
<dbReference type="Pfam" id="PF12802">
    <property type="entry name" value="MarR_2"/>
    <property type="match status" value="1"/>
</dbReference>
<dbReference type="GO" id="GO:0003700">
    <property type="term" value="F:DNA-binding transcription factor activity"/>
    <property type="evidence" value="ECO:0007669"/>
    <property type="project" value="InterPro"/>
</dbReference>
<dbReference type="EMBL" id="LJRF01000120">
    <property type="protein sequence ID" value="KPY46672.1"/>
    <property type="molecule type" value="Genomic_DNA"/>
</dbReference>
<comment type="caution">
    <text evidence="2">The sequence shown here is derived from an EMBL/GenBank/DDBJ whole genome shotgun (WGS) entry which is preliminary data.</text>
</comment>
<dbReference type="SUPFAM" id="SSF46785">
    <property type="entry name" value="Winged helix' DNA-binding domain"/>
    <property type="match status" value="1"/>
</dbReference>
<evidence type="ECO:0000313" key="3">
    <source>
        <dbReference type="Proteomes" id="UP000050554"/>
    </source>
</evidence>
<dbReference type="AlphaFoldDB" id="A0A0N8SPK8"/>
<dbReference type="InterPro" id="IPR000835">
    <property type="entry name" value="HTH_MarR-typ"/>
</dbReference>
<dbReference type="PATRIC" id="fig|55398.3.peg.3153"/>
<dbReference type="Proteomes" id="UP000050554">
    <property type="component" value="Unassembled WGS sequence"/>
</dbReference>
<dbReference type="PANTHER" id="PTHR39515:SF2">
    <property type="entry name" value="HTH-TYPE TRANSCRIPTIONAL REGULATOR RV0880"/>
    <property type="match status" value="1"/>
</dbReference>
<gene>
    <name evidence="2" type="ORF">ALO47_02486</name>
</gene>
<dbReference type="PROSITE" id="PS50995">
    <property type="entry name" value="HTH_MARR_2"/>
    <property type="match status" value="1"/>
</dbReference>
<dbReference type="InterPro" id="IPR036390">
    <property type="entry name" value="WH_DNA-bd_sf"/>
</dbReference>
<accession>A0A0N8SPK8</accession>
<sequence>MELSMSISVLREQLTRLSKRLRQEAQNHPEGWSQMLVLSAIDRMAGAATPTQIAEAERMQSSNLASLLRELDARKLIERTPDIHDKRRVRISLSEGGKALLQESRDQRDRWLSNAVQSCLTEEERHQLEAAGVLMEKLSNYSQTFDK</sequence>
<evidence type="ECO:0000259" key="1">
    <source>
        <dbReference type="PROSITE" id="PS50995"/>
    </source>
</evidence>